<name>A0A917EMU3_9BACI</name>
<protein>
    <recommendedName>
        <fullName evidence="2">CAAX prenyl protease 2/Lysostaphin resistance protein A-like domain-containing protein</fullName>
    </recommendedName>
</protein>
<dbReference type="AlphaFoldDB" id="A0A917EMU3"/>
<evidence type="ECO:0000256" key="1">
    <source>
        <dbReference type="SAM" id="Phobius"/>
    </source>
</evidence>
<dbReference type="EMBL" id="BMFK01000001">
    <property type="protein sequence ID" value="GGE58264.1"/>
    <property type="molecule type" value="Genomic_DNA"/>
</dbReference>
<dbReference type="GO" id="GO:0004175">
    <property type="term" value="F:endopeptidase activity"/>
    <property type="evidence" value="ECO:0007669"/>
    <property type="project" value="UniProtKB-ARBA"/>
</dbReference>
<gene>
    <name evidence="3" type="ORF">GCM10007140_05750</name>
</gene>
<sequence length="93" mass="10721">MSCFSSVDTSNLFFKKHEVSKQWSLIIVTLVGAFLFGLTYYSVYDGNWTQILLIIALARLPFNWVTFKVNSLWAIAIVHITFDFLSLLTFSFI</sequence>
<proteinExistence type="predicted"/>
<feature type="transmembrane region" description="Helical" evidence="1">
    <location>
        <begin position="23"/>
        <end position="42"/>
    </location>
</feature>
<keyword evidence="4" id="KW-1185">Reference proteome</keyword>
<evidence type="ECO:0000259" key="2">
    <source>
        <dbReference type="Pfam" id="PF02517"/>
    </source>
</evidence>
<dbReference type="Pfam" id="PF02517">
    <property type="entry name" value="Rce1-like"/>
    <property type="match status" value="1"/>
</dbReference>
<reference evidence="3" key="2">
    <citation type="submission" date="2020-09" db="EMBL/GenBank/DDBJ databases">
        <authorList>
            <person name="Sun Q."/>
            <person name="Zhou Y."/>
        </authorList>
    </citation>
    <scope>NUCLEOTIDE SEQUENCE</scope>
    <source>
        <strain evidence="3">CGMCC 1.12698</strain>
    </source>
</reference>
<organism evidence="3 4">
    <name type="scientific">Priestia taiwanensis</name>
    <dbReference type="NCBI Taxonomy" id="1347902"/>
    <lineage>
        <taxon>Bacteria</taxon>
        <taxon>Bacillati</taxon>
        <taxon>Bacillota</taxon>
        <taxon>Bacilli</taxon>
        <taxon>Bacillales</taxon>
        <taxon>Bacillaceae</taxon>
        <taxon>Priestia</taxon>
    </lineage>
</organism>
<keyword evidence="1" id="KW-0812">Transmembrane</keyword>
<dbReference type="Proteomes" id="UP000605259">
    <property type="component" value="Unassembled WGS sequence"/>
</dbReference>
<comment type="caution">
    <text evidence="3">The sequence shown here is derived from an EMBL/GenBank/DDBJ whole genome shotgun (WGS) entry which is preliminary data.</text>
</comment>
<evidence type="ECO:0000313" key="3">
    <source>
        <dbReference type="EMBL" id="GGE58264.1"/>
    </source>
</evidence>
<accession>A0A917EMU3</accession>
<feature type="domain" description="CAAX prenyl protease 2/Lysostaphin resistance protein A-like" evidence="2">
    <location>
        <begin position="22"/>
        <end position="85"/>
    </location>
</feature>
<evidence type="ECO:0000313" key="4">
    <source>
        <dbReference type="Proteomes" id="UP000605259"/>
    </source>
</evidence>
<dbReference type="InterPro" id="IPR003675">
    <property type="entry name" value="Rce1/LyrA-like_dom"/>
</dbReference>
<reference evidence="3" key="1">
    <citation type="journal article" date="2014" name="Int. J. Syst. Evol. Microbiol.">
        <title>Complete genome sequence of Corynebacterium casei LMG S-19264T (=DSM 44701T), isolated from a smear-ripened cheese.</title>
        <authorList>
            <consortium name="US DOE Joint Genome Institute (JGI-PGF)"/>
            <person name="Walter F."/>
            <person name="Albersmeier A."/>
            <person name="Kalinowski J."/>
            <person name="Ruckert C."/>
        </authorList>
    </citation>
    <scope>NUCLEOTIDE SEQUENCE</scope>
    <source>
        <strain evidence="3">CGMCC 1.12698</strain>
    </source>
</reference>
<dbReference type="GO" id="GO:0080120">
    <property type="term" value="P:CAAX-box protein maturation"/>
    <property type="evidence" value="ECO:0007669"/>
    <property type="project" value="UniProtKB-ARBA"/>
</dbReference>
<dbReference type="RefSeq" id="WP_229722126.1">
    <property type="nucleotide sequence ID" value="NZ_BMFK01000001.1"/>
</dbReference>
<keyword evidence="1" id="KW-0472">Membrane</keyword>
<keyword evidence="1" id="KW-1133">Transmembrane helix</keyword>
<feature type="transmembrane region" description="Helical" evidence="1">
    <location>
        <begin position="72"/>
        <end position="92"/>
    </location>
</feature>